<dbReference type="SUPFAM" id="SSF69593">
    <property type="entry name" value="Glycerol-3-phosphate (1)-acyltransferase"/>
    <property type="match status" value="1"/>
</dbReference>
<dbReference type="Pfam" id="PF01553">
    <property type="entry name" value="Acyltransferase"/>
    <property type="match status" value="1"/>
</dbReference>
<dbReference type="GO" id="GO:0019432">
    <property type="term" value="P:triglyceride biosynthetic process"/>
    <property type="evidence" value="ECO:0007669"/>
    <property type="project" value="TreeGrafter"/>
</dbReference>
<dbReference type="PANTHER" id="PTHR12563:SF23">
    <property type="entry name" value="BCDNA.GH07066"/>
    <property type="match status" value="1"/>
</dbReference>
<keyword evidence="5 6" id="KW-0012">Acyltransferase</keyword>
<protein>
    <submittedName>
        <fullName evidence="7">Glycerol-3-phosphate acyltransferase 1, mitochondrial-like</fullName>
    </submittedName>
</protein>
<evidence type="ECO:0000256" key="3">
    <source>
        <dbReference type="ARBA" id="ARBA00022679"/>
    </source>
</evidence>
<evidence type="ECO:0000313" key="7">
    <source>
        <dbReference type="EMBL" id="CAB4034640.1"/>
    </source>
</evidence>
<evidence type="ECO:0000313" key="8">
    <source>
        <dbReference type="Proteomes" id="UP001152795"/>
    </source>
</evidence>
<dbReference type="InterPro" id="IPR045520">
    <property type="entry name" value="GPAT/DHAPAT_C"/>
</dbReference>
<dbReference type="PIRSF" id="PIRSF000437">
    <property type="entry name" value="GPAT_DHAPAT"/>
    <property type="match status" value="1"/>
</dbReference>
<keyword evidence="3 6" id="KW-0808">Transferase</keyword>
<comment type="subcellular location">
    <subcellularLocation>
        <location evidence="1">Membrane</location>
    </subcellularLocation>
</comment>
<comment type="similarity">
    <text evidence="2 6">Belongs to the GPAT/DAPAT family.</text>
</comment>
<keyword evidence="8" id="KW-1185">Reference proteome</keyword>
<keyword evidence="4" id="KW-0472">Membrane</keyword>
<dbReference type="GO" id="GO:0008654">
    <property type="term" value="P:phospholipid biosynthetic process"/>
    <property type="evidence" value="ECO:0007669"/>
    <property type="project" value="TreeGrafter"/>
</dbReference>
<dbReference type="Pfam" id="PF19277">
    <property type="entry name" value="GPAT_C"/>
    <property type="match status" value="1"/>
</dbReference>
<dbReference type="GO" id="GO:0006072">
    <property type="term" value="P:glycerol-3-phosphate metabolic process"/>
    <property type="evidence" value="ECO:0007669"/>
    <property type="project" value="TreeGrafter"/>
</dbReference>
<organism evidence="7 8">
    <name type="scientific">Paramuricea clavata</name>
    <name type="common">Red gorgonian</name>
    <name type="synonym">Violescent sea-whip</name>
    <dbReference type="NCBI Taxonomy" id="317549"/>
    <lineage>
        <taxon>Eukaryota</taxon>
        <taxon>Metazoa</taxon>
        <taxon>Cnidaria</taxon>
        <taxon>Anthozoa</taxon>
        <taxon>Octocorallia</taxon>
        <taxon>Malacalcyonacea</taxon>
        <taxon>Plexauridae</taxon>
        <taxon>Paramuricea</taxon>
    </lineage>
</organism>
<dbReference type="SMART" id="SM00563">
    <property type="entry name" value="PlsC"/>
    <property type="match status" value="1"/>
</dbReference>
<dbReference type="CDD" id="cd07993">
    <property type="entry name" value="LPLAT_DHAPAT-like"/>
    <property type="match status" value="1"/>
</dbReference>
<dbReference type="GO" id="GO:0006631">
    <property type="term" value="P:fatty acid metabolic process"/>
    <property type="evidence" value="ECO:0007669"/>
    <property type="project" value="TreeGrafter"/>
</dbReference>
<evidence type="ECO:0000256" key="1">
    <source>
        <dbReference type="ARBA" id="ARBA00004370"/>
    </source>
</evidence>
<gene>
    <name evidence="7" type="ORF">PACLA_8A053151</name>
</gene>
<dbReference type="OrthoDB" id="5962536at2759"/>
<name>A0A7D9LLL3_PARCT</name>
<dbReference type="GO" id="GO:0004366">
    <property type="term" value="F:glycerol-3-phosphate O-acyltransferase activity"/>
    <property type="evidence" value="ECO:0007669"/>
    <property type="project" value="TreeGrafter"/>
</dbReference>
<dbReference type="EMBL" id="CACRXK020020293">
    <property type="protein sequence ID" value="CAB4034640.1"/>
    <property type="molecule type" value="Genomic_DNA"/>
</dbReference>
<accession>A0A7D9LLL3</accession>
<evidence type="ECO:0000256" key="5">
    <source>
        <dbReference type="ARBA" id="ARBA00023315"/>
    </source>
</evidence>
<dbReference type="GO" id="GO:0031966">
    <property type="term" value="C:mitochondrial membrane"/>
    <property type="evidence" value="ECO:0007669"/>
    <property type="project" value="TreeGrafter"/>
</dbReference>
<dbReference type="InterPro" id="IPR022284">
    <property type="entry name" value="GPAT/DHAPAT"/>
</dbReference>
<proteinExistence type="inferred from homology"/>
<evidence type="ECO:0000256" key="6">
    <source>
        <dbReference type="PIRNR" id="PIRNR000437"/>
    </source>
</evidence>
<sequence length="603" mass="68431">MSSIHVHQGQIAMLHEASKRNLPLVYLPLHKSHVDYMFISFVLSWYGLKVPYIAAGDNLKDIPLFSWLMRNMGGFFIRRKLGGFTPQNELYRAVMNEYIAQILMSGNNLEIFIEGTRSRSGKSYPPKIGVLSSVILAIKEGRVSDVLIVPVNISYEKILETGYTDELMGKPKIPESFFQTLKNVWRIFRSHFGQVRVDFGLPFSLTEITHSSESSESWQTFLKTTTLNSNQLLTQGSVMSDISLESLDASTTALTKGIAHHVIYECIQNSTIMGTNMVAFLLLTKFRKGVELNEFANAFELLKKDILMHKRDYGFSGANGDVMLHAIELLGKDLVSWDPESRIIKPILSLPGLLELSYYSNQVLSVFVLESVVACSIGALLTDRNISLPELIYQNTTISRRELLNTALDLCDLLYREFVFSPPCTFLETAIMDAIDKFIAAEVLNVYEDTSTKSRERQWANRLAISTAWSDNEESEEETEITDQEYKINSSDEAIWKLKFFRDILSPIIESYWFAASSLLCLRDVQYNENDFINLVHKAAISRVTSGTAFFGESCSVVSIRNAIKAFMDCRILRQETATGHLMLNTKQNDIIDLMARINKYKR</sequence>
<evidence type="ECO:0000256" key="4">
    <source>
        <dbReference type="ARBA" id="ARBA00023136"/>
    </source>
</evidence>
<dbReference type="Proteomes" id="UP001152795">
    <property type="component" value="Unassembled WGS sequence"/>
</dbReference>
<dbReference type="AlphaFoldDB" id="A0A7D9LLL3"/>
<dbReference type="PANTHER" id="PTHR12563">
    <property type="entry name" value="GLYCEROL-3-PHOSPHATE ACYLTRANSFERASE"/>
    <property type="match status" value="1"/>
</dbReference>
<evidence type="ECO:0000256" key="2">
    <source>
        <dbReference type="ARBA" id="ARBA00007937"/>
    </source>
</evidence>
<comment type="caution">
    <text evidence="7">The sequence shown here is derived from an EMBL/GenBank/DDBJ whole genome shotgun (WGS) entry which is preliminary data.</text>
</comment>
<dbReference type="InterPro" id="IPR002123">
    <property type="entry name" value="Plipid/glycerol_acylTrfase"/>
</dbReference>
<reference evidence="7" key="1">
    <citation type="submission" date="2020-04" db="EMBL/GenBank/DDBJ databases">
        <authorList>
            <person name="Alioto T."/>
            <person name="Alioto T."/>
            <person name="Gomez Garrido J."/>
        </authorList>
    </citation>
    <scope>NUCLEOTIDE SEQUENCE</scope>
    <source>
        <strain evidence="7">A484AB</strain>
    </source>
</reference>
<dbReference type="InterPro" id="IPR041728">
    <property type="entry name" value="GPAT/DHAPAT_LPLAT"/>
</dbReference>